<dbReference type="Proteomes" id="UP001214638">
    <property type="component" value="Unassembled WGS sequence"/>
</dbReference>
<sequence length="181" mass="19932">MGRRSAKKSSKGFFEQLMNTSISISFGGGSASNARERQIAECNRQPSIYEPSFTQRIGQNWKDIPQTVMESISGFIQSCNDRKNNEETMPVKQGHVSPLRIIQRALCYAGAGIGIVGIGLVSTFGICAAAVTACSVVYCNKRAMAASRRDQNLDENEILTVPNYMQEYYAAPQTHMGMNMM</sequence>
<evidence type="ECO:0000313" key="2">
    <source>
        <dbReference type="EMBL" id="KAK2195549.1"/>
    </source>
</evidence>
<accession>A0AAD9UN53</accession>
<comment type="caution">
    <text evidence="2">The sequence shown here is derived from an EMBL/GenBank/DDBJ whole genome shotgun (WGS) entry which is preliminary data.</text>
</comment>
<dbReference type="KEGG" id="bdw:94337522"/>
<keyword evidence="1" id="KW-1133">Transmembrane helix</keyword>
<evidence type="ECO:0000313" key="3">
    <source>
        <dbReference type="Proteomes" id="UP001214638"/>
    </source>
</evidence>
<dbReference type="GeneID" id="94337522"/>
<dbReference type="RefSeq" id="XP_067802392.1">
    <property type="nucleotide sequence ID" value="XM_067948241.1"/>
</dbReference>
<dbReference type="AlphaFoldDB" id="A0AAD9UN53"/>
<protein>
    <submittedName>
        <fullName evidence="2">Uncharacterized protein</fullName>
    </submittedName>
</protein>
<keyword evidence="1" id="KW-0812">Transmembrane</keyword>
<feature type="transmembrane region" description="Helical" evidence="1">
    <location>
        <begin position="105"/>
        <end position="138"/>
    </location>
</feature>
<keyword evidence="1" id="KW-0472">Membrane</keyword>
<gene>
    <name evidence="2" type="ORF">BdWA1_003225</name>
</gene>
<organism evidence="2 3">
    <name type="scientific">Babesia duncani</name>
    <dbReference type="NCBI Taxonomy" id="323732"/>
    <lineage>
        <taxon>Eukaryota</taxon>
        <taxon>Sar</taxon>
        <taxon>Alveolata</taxon>
        <taxon>Apicomplexa</taxon>
        <taxon>Aconoidasida</taxon>
        <taxon>Piroplasmida</taxon>
        <taxon>Babesiidae</taxon>
        <taxon>Babesia</taxon>
    </lineage>
</organism>
<reference evidence="2" key="1">
    <citation type="journal article" date="2023" name="Nat. Microbiol.">
        <title>Babesia duncani multi-omics identifies virulence factors and drug targets.</title>
        <authorList>
            <person name="Singh P."/>
            <person name="Lonardi S."/>
            <person name="Liang Q."/>
            <person name="Vydyam P."/>
            <person name="Khabirova E."/>
            <person name="Fang T."/>
            <person name="Gihaz S."/>
            <person name="Thekkiniath J."/>
            <person name="Munshi M."/>
            <person name="Abel S."/>
            <person name="Ciampossin L."/>
            <person name="Batugedara G."/>
            <person name="Gupta M."/>
            <person name="Lu X.M."/>
            <person name="Lenz T."/>
            <person name="Chakravarty S."/>
            <person name="Cornillot E."/>
            <person name="Hu Y."/>
            <person name="Ma W."/>
            <person name="Gonzalez L.M."/>
            <person name="Sanchez S."/>
            <person name="Estrada K."/>
            <person name="Sanchez-Flores A."/>
            <person name="Montero E."/>
            <person name="Harb O.S."/>
            <person name="Le Roch K.G."/>
            <person name="Mamoun C.B."/>
        </authorList>
    </citation>
    <scope>NUCLEOTIDE SEQUENCE</scope>
    <source>
        <strain evidence="2">WA1</strain>
    </source>
</reference>
<keyword evidence="3" id="KW-1185">Reference proteome</keyword>
<dbReference type="EMBL" id="JALLKP010000004">
    <property type="protein sequence ID" value="KAK2195549.1"/>
    <property type="molecule type" value="Genomic_DNA"/>
</dbReference>
<proteinExistence type="predicted"/>
<evidence type="ECO:0000256" key="1">
    <source>
        <dbReference type="SAM" id="Phobius"/>
    </source>
</evidence>
<name>A0AAD9UN53_9APIC</name>